<dbReference type="Proteomes" id="UP001596067">
    <property type="component" value="Unassembled WGS sequence"/>
</dbReference>
<feature type="region of interest" description="Disordered" evidence="1">
    <location>
        <begin position="520"/>
        <end position="541"/>
    </location>
</feature>
<name>A0ABW1ETD0_9ACTN</name>
<dbReference type="RefSeq" id="WP_313762471.1">
    <property type="nucleotide sequence ID" value="NZ_BAAAVH010000050.1"/>
</dbReference>
<evidence type="ECO:0000313" key="2">
    <source>
        <dbReference type="EMBL" id="MFC5884194.1"/>
    </source>
</evidence>
<organism evidence="2 3">
    <name type="scientific">Kitasatospora aburaviensis</name>
    <dbReference type="NCBI Taxonomy" id="67265"/>
    <lineage>
        <taxon>Bacteria</taxon>
        <taxon>Bacillati</taxon>
        <taxon>Actinomycetota</taxon>
        <taxon>Actinomycetes</taxon>
        <taxon>Kitasatosporales</taxon>
        <taxon>Streptomycetaceae</taxon>
        <taxon>Kitasatospora</taxon>
    </lineage>
</organism>
<evidence type="ECO:0000256" key="1">
    <source>
        <dbReference type="SAM" id="MobiDB-lite"/>
    </source>
</evidence>
<evidence type="ECO:0000313" key="3">
    <source>
        <dbReference type="Proteomes" id="UP001596067"/>
    </source>
</evidence>
<feature type="region of interest" description="Disordered" evidence="1">
    <location>
        <begin position="1"/>
        <end position="22"/>
    </location>
</feature>
<accession>A0ABW1ETD0</accession>
<dbReference type="EMBL" id="JBHSOD010000003">
    <property type="protein sequence ID" value="MFC5884194.1"/>
    <property type="molecule type" value="Genomic_DNA"/>
</dbReference>
<dbReference type="NCBIfam" id="TIGR02243">
    <property type="entry name" value="putative baseplate assembly protein"/>
    <property type="match status" value="1"/>
</dbReference>
<gene>
    <name evidence="2" type="ORF">ACFP0N_04230</name>
</gene>
<protein>
    <submittedName>
        <fullName evidence="2">Baseplate assembly protein</fullName>
    </submittedName>
</protein>
<dbReference type="InterPro" id="IPR011749">
    <property type="entry name" value="CHP02243"/>
</dbReference>
<reference evidence="3" key="1">
    <citation type="journal article" date="2019" name="Int. J. Syst. Evol. Microbiol.">
        <title>The Global Catalogue of Microorganisms (GCM) 10K type strain sequencing project: providing services to taxonomists for standard genome sequencing and annotation.</title>
        <authorList>
            <consortium name="The Broad Institute Genomics Platform"/>
            <consortium name="The Broad Institute Genome Sequencing Center for Infectious Disease"/>
            <person name="Wu L."/>
            <person name="Ma J."/>
        </authorList>
    </citation>
    <scope>NUCLEOTIDE SEQUENCE [LARGE SCALE GENOMIC DNA]</scope>
    <source>
        <strain evidence="3">CGMCC 4.1469</strain>
    </source>
</reference>
<proteinExistence type="predicted"/>
<sequence>MTERTCGCCERTGGPPPGPVANPPGLPALRLRVGTHPTFLAAMLDRLAAADLPGLAGLTTRAADDPAVALCDAWAAVADVLTFYQELLGNEGYLRTAREDRSVHELTGLIGYRPRPGVAAGTHLAFTLEAGHRELIPAGTKVQSLPGPGELAQAYETSAPLPALAAANRLPIRMTRPQVIDSWEAARLPELWLDGVATRLRANDLLLFRITTDEEPIYTPRRVSAVEEDPEHRRTRVVLAGGRTPEPPAWNRVNDLGRLIDLLVNTPEPDRGDRSRGPVDDGILRLVELLHPELAGLLHDAWAGATVSGPPTVEVYALRVAAPLFGHNAPLMPGFDDGRPTPMDDWNDWVPQETSRTIYLDNAYQEIRSGTVAVVEVMPLGRSDERRGRPGRRDVPEGERFTVVGDEAPLTVDLQSRAEYGLSARSTRIRLGGNEEWPVPDTMKQLRAITVHAAPELLPLAELPIADPVFGCVLELDGLVEGLEAGRLLVVAGERVDLPGVADLAAAELARVAEVRHGTVGGDVPTAREDPGGFGSPAPGERNHTFLYLERPLTHRYRRDTVVVHGNVVHATHGETRAEVLGSGDAAVPGQRFALRSGPLTHVSAPTPTGVASTLEVTVDAVRWPEQPRFLGLGPDDRGYVTETDERGATTVVFPDGTAGRRPPTGTENIRARYRTGIGAAGNTAAGRITLLATKPLGVRDVVNPLPATGGTDPEGSDQARANALLPLKTLDRLVSLADHADFARAFAGVGRAAADRLSDGRGGLVVVTVTGVDGAVLDRDSDVVANLRTALRRHGDPSVRIQVLPAERLALKIRVSVGLQPDHGWSTVEPRLRAALLDAFGPTRRELAQRLTASEVVAVLQAVPGVRFSRGLGLQSVNPDGVFDDGGGHPGPWLPALGARRGERNDLLPAQHLCTAAELPELLDLKEDAA</sequence>
<comment type="caution">
    <text evidence="2">The sequence shown here is derived from an EMBL/GenBank/DDBJ whole genome shotgun (WGS) entry which is preliminary data.</text>
</comment>
<keyword evidence="3" id="KW-1185">Reference proteome</keyword>